<evidence type="ECO:0000313" key="4">
    <source>
        <dbReference type="Proteomes" id="UP000093902"/>
    </source>
</evidence>
<dbReference type="Proteomes" id="UP000093902">
    <property type="component" value="Unassembled WGS sequence"/>
</dbReference>
<dbReference type="AlphaFoldDB" id="A0A1A0QPQ4"/>
<dbReference type="PANTHER" id="PTHR33744:SF7">
    <property type="entry name" value="PUCR FAMILY TRANSCRIPTIONAL REGULATOR"/>
    <property type="match status" value="1"/>
</dbReference>
<evidence type="ECO:0000259" key="1">
    <source>
        <dbReference type="Pfam" id="PF07905"/>
    </source>
</evidence>
<comment type="caution">
    <text evidence="3">The sequence shown here is derived from an EMBL/GenBank/DDBJ whole genome shotgun (WGS) entry which is preliminary data.</text>
</comment>
<dbReference type="EMBL" id="LZSO01000042">
    <property type="protein sequence ID" value="OBB23903.1"/>
    <property type="molecule type" value="Genomic_DNA"/>
</dbReference>
<dbReference type="Gene3D" id="1.10.10.2840">
    <property type="entry name" value="PucR C-terminal helix-turn-helix domain"/>
    <property type="match status" value="1"/>
</dbReference>
<dbReference type="InterPro" id="IPR042070">
    <property type="entry name" value="PucR_C-HTH_sf"/>
</dbReference>
<gene>
    <name evidence="3" type="ORF">A5792_31505</name>
</gene>
<feature type="domain" description="Purine catabolism PurC-like" evidence="1">
    <location>
        <begin position="37"/>
        <end position="137"/>
    </location>
</feature>
<proteinExistence type="predicted"/>
<evidence type="ECO:0000259" key="2">
    <source>
        <dbReference type="Pfam" id="PF13556"/>
    </source>
</evidence>
<feature type="domain" description="PucR C-terminal helix-turn-helix" evidence="2">
    <location>
        <begin position="460"/>
        <end position="516"/>
    </location>
</feature>
<evidence type="ECO:0008006" key="5">
    <source>
        <dbReference type="Google" id="ProtNLM"/>
    </source>
</evidence>
<dbReference type="InterPro" id="IPR051448">
    <property type="entry name" value="CdaR-like_regulators"/>
</dbReference>
<name>A0A1A0QPQ4_MYCPR</name>
<organism evidence="3 4">
    <name type="scientific">Mycolicibacterium peregrinum</name>
    <name type="common">Mycobacterium peregrinum</name>
    <dbReference type="NCBI Taxonomy" id="43304"/>
    <lineage>
        <taxon>Bacteria</taxon>
        <taxon>Bacillati</taxon>
        <taxon>Actinomycetota</taxon>
        <taxon>Actinomycetes</taxon>
        <taxon>Mycobacteriales</taxon>
        <taxon>Mycobacteriaceae</taxon>
        <taxon>Mycolicibacterium</taxon>
    </lineage>
</organism>
<dbReference type="InterPro" id="IPR025736">
    <property type="entry name" value="PucR_C-HTH_dom"/>
</dbReference>
<protein>
    <recommendedName>
        <fullName evidence="5">PucR family transcriptional regulator</fullName>
    </recommendedName>
</protein>
<accession>A0A1A0QPQ4</accession>
<dbReference type="Pfam" id="PF07905">
    <property type="entry name" value="PucR"/>
    <property type="match status" value="1"/>
</dbReference>
<dbReference type="Pfam" id="PF13556">
    <property type="entry name" value="HTH_30"/>
    <property type="match status" value="1"/>
</dbReference>
<dbReference type="PANTHER" id="PTHR33744">
    <property type="entry name" value="CARBOHYDRATE DIACID REGULATOR"/>
    <property type="match status" value="1"/>
</dbReference>
<reference evidence="4" key="1">
    <citation type="submission" date="2016-06" db="EMBL/GenBank/DDBJ databases">
        <authorList>
            <person name="Sutton G."/>
            <person name="Brinkac L."/>
            <person name="Sanka R."/>
            <person name="Adams M."/>
            <person name="Lau E."/>
            <person name="Mehaffy C."/>
            <person name="Tameris M."/>
            <person name="Hatherill M."/>
            <person name="Hanekom W."/>
            <person name="Mahomed H."/>
            <person name="Mcshane H."/>
        </authorList>
    </citation>
    <scope>NUCLEOTIDE SEQUENCE [LARGE SCALE GENOMIC DNA]</scope>
    <source>
        <strain evidence="4">852002-51209_SCH5440388</strain>
    </source>
</reference>
<evidence type="ECO:0000313" key="3">
    <source>
        <dbReference type="EMBL" id="OBB23903.1"/>
    </source>
</evidence>
<sequence length="534" mass="58259">MRLLQPVQNDDFRLVDLLLDQSLGLALVSDCNPHVPLSGAHAIEIAHPSEWLQPGTVMLTTGSLYGDAARSGQSAQAYRGLVRELVSAGVAALGYGLGVVTDEVPRALVDEANRHHFAVFTVPREVAFMTVIDRVAEQTHSVESHSLRRALQMQDQLLDALGAADPEQELISRLAAILRCSVLLYNELGDVVASSGKAPSHLMRSQLRGRSGHLRFSVGKWSVTADPIEPGGEPHWLVVASTRHEVPDALARSTLQVSVRLLNAIERSRYRAAVENRARQAAFVRELVAGEIIDQFSAEGHLESLRFGHRPQLRVFAMSPTDGYDAGRWVTRAGTALDALETDALDLARLMRLPVMFAQLADQLIGVLAADVPAVNGWITNQPEGAVCGFSEPFQDVRTGPERLRNAQRALRAAQTRNLRFTKFEDVGIADWLLTGQHRETTAAKATEQLAVLGQHDGYLEFIHAFFAHDLDVVATAKALSVHPNTVRHRVKRVESMFGESLRSPALITAIHLSLEVLALEGGLSATVVASRPK</sequence>
<dbReference type="InterPro" id="IPR012914">
    <property type="entry name" value="PucR_dom"/>
</dbReference>